<evidence type="ECO:0000259" key="7">
    <source>
        <dbReference type="Pfam" id="PF16916"/>
    </source>
</evidence>
<dbReference type="Gene3D" id="1.20.1510.10">
    <property type="entry name" value="Cation efflux protein transmembrane domain"/>
    <property type="match status" value="1"/>
</dbReference>
<dbReference type="RefSeq" id="XP_008451615.2">
    <property type="nucleotide sequence ID" value="XM_008453393.3"/>
</dbReference>
<dbReference type="InterPro" id="IPR027470">
    <property type="entry name" value="Cation_efflux_CTD"/>
</dbReference>
<dbReference type="Pfam" id="PF01545">
    <property type="entry name" value="Cation_efflux"/>
    <property type="match status" value="1"/>
</dbReference>
<feature type="domain" description="Cation efflux protein cytoplasmic" evidence="7">
    <location>
        <begin position="309"/>
        <end position="385"/>
    </location>
</feature>
<dbReference type="AlphaFoldDB" id="A0A1S3BRB4"/>
<sequence length="501" mass="54611">MGYRFHRLNPMLQSFYSRISPPTRNEFHSIPSFQSLNLHPQITLLGIYDDPKSKICRRWHLGHSHRHDDDHRFGQEGENIFKLGLGADIGLAVGKAVTGYLSGSTAIIADAAHSVSDVVLSGVALWSFKAGKAPKDKEHPYGHGKFETLGALGISTMLLATAGGIAWHASELLLGLLSAAPEIVNQPFGLESLHNHSHSHGEHHHGIDMDHPILALNMTIISICIKEGLYWITKRAGEKQGSGLMKANAWHHRADAISSVVALIGVGGSILGVKFLDPLAGLVVSGMILKAGLQTGHQSILELVDAAIPADQIDPFKQTILQVEGVKGCHRLRGRRAGSSLYLDVHIEVDPFLSVSAAHSIGENVRQKIHTSHPEVSEVFIHIDPSISHFPPKLSNKQASSTGTSNQSTNFLLTEKNIEATVSDIILSKFPENMVVERITPHLLQGKILLQIEVSMPPDLLIRNAMDVAKRAENEILKADSNIVHVSIQLRLGHQIPQLSH</sequence>
<dbReference type="InterPro" id="IPR027469">
    <property type="entry name" value="Cation_efflux_TMD_sf"/>
</dbReference>
<keyword evidence="5" id="KW-0472">Membrane</keyword>
<dbReference type="InterPro" id="IPR036837">
    <property type="entry name" value="Cation_efflux_CTD_sf"/>
</dbReference>
<dbReference type="InterPro" id="IPR058533">
    <property type="entry name" value="Cation_efflux_TM"/>
</dbReference>
<evidence type="ECO:0000256" key="1">
    <source>
        <dbReference type="ARBA" id="ARBA00004141"/>
    </source>
</evidence>
<dbReference type="PANTHER" id="PTHR43840">
    <property type="entry name" value="MITOCHONDRIAL METAL TRANSPORTER 1-RELATED"/>
    <property type="match status" value="1"/>
</dbReference>
<gene>
    <name evidence="9" type="primary">LOC103492849</name>
</gene>
<protein>
    <submittedName>
        <fullName evidence="9">Metal tolerance protein C1</fullName>
    </submittedName>
</protein>
<reference evidence="8" key="1">
    <citation type="submission" date="2025-05" db="UniProtKB">
        <authorList>
            <consortium name="RefSeq"/>
        </authorList>
    </citation>
    <scope>NUCLEOTIDE SEQUENCE [LARGE SCALE GENOMIC DNA]</scope>
</reference>
<dbReference type="Pfam" id="PF16916">
    <property type="entry name" value="ZT_dimer"/>
    <property type="match status" value="1"/>
</dbReference>
<keyword evidence="4" id="KW-1133">Transmembrane helix</keyword>
<dbReference type="eggNOG" id="KOG1485">
    <property type="taxonomic scope" value="Eukaryota"/>
</dbReference>
<dbReference type="InterPro" id="IPR002524">
    <property type="entry name" value="Cation_efflux"/>
</dbReference>
<dbReference type="FunCoup" id="A0A1S3BRB4">
    <property type="interactions" value="761"/>
</dbReference>
<dbReference type="Gene3D" id="3.30.70.1350">
    <property type="entry name" value="Cation efflux protein, cytoplasmic domain"/>
    <property type="match status" value="2"/>
</dbReference>
<evidence type="ECO:0000256" key="3">
    <source>
        <dbReference type="ARBA" id="ARBA00022692"/>
    </source>
</evidence>
<evidence type="ECO:0000313" key="9">
    <source>
        <dbReference type="RefSeq" id="XP_008451615.2"/>
    </source>
</evidence>
<dbReference type="PANTHER" id="PTHR43840:SF15">
    <property type="entry name" value="MITOCHONDRIAL METAL TRANSPORTER 1-RELATED"/>
    <property type="match status" value="1"/>
</dbReference>
<name>A0A1S3BRB4_CUCME</name>
<evidence type="ECO:0000259" key="6">
    <source>
        <dbReference type="Pfam" id="PF01545"/>
    </source>
</evidence>
<comment type="subcellular location">
    <subcellularLocation>
        <location evidence="1">Membrane</location>
        <topology evidence="1">Multi-pass membrane protein</topology>
    </subcellularLocation>
</comment>
<dbReference type="GO" id="GO:0005774">
    <property type="term" value="C:vacuolar membrane"/>
    <property type="evidence" value="ECO:0007669"/>
    <property type="project" value="UniProtKB-SubCell"/>
</dbReference>
<evidence type="ECO:0000256" key="4">
    <source>
        <dbReference type="ARBA" id="ARBA00022989"/>
    </source>
</evidence>
<dbReference type="GO" id="GO:0008324">
    <property type="term" value="F:monoatomic cation transmembrane transporter activity"/>
    <property type="evidence" value="ECO:0007669"/>
    <property type="project" value="InterPro"/>
</dbReference>
<evidence type="ECO:0000256" key="5">
    <source>
        <dbReference type="ARBA" id="ARBA00023136"/>
    </source>
</evidence>
<reference evidence="9" key="2">
    <citation type="submission" date="2025-08" db="UniProtKB">
        <authorList>
            <consortium name="RefSeq"/>
        </authorList>
    </citation>
    <scope>IDENTIFICATION</scope>
    <source>
        <tissue evidence="9">Stem</tissue>
    </source>
</reference>
<feature type="domain" description="Cation efflux protein transmembrane" evidence="6">
    <location>
        <begin position="84"/>
        <end position="304"/>
    </location>
</feature>
<evidence type="ECO:0000256" key="2">
    <source>
        <dbReference type="ARBA" id="ARBA00022448"/>
    </source>
</evidence>
<proteinExistence type="predicted"/>
<dbReference type="KEGG" id="cmo:103492849"/>
<dbReference type="NCBIfam" id="TIGR01297">
    <property type="entry name" value="CDF"/>
    <property type="match status" value="1"/>
</dbReference>
<dbReference type="InParanoid" id="A0A1S3BRB4"/>
<dbReference type="SUPFAM" id="SSF160240">
    <property type="entry name" value="Cation efflux protein cytoplasmic domain-like"/>
    <property type="match status" value="1"/>
</dbReference>
<dbReference type="GeneID" id="103492849"/>
<dbReference type="Proteomes" id="UP001652600">
    <property type="component" value="Chromosome 1"/>
</dbReference>
<organism evidence="8 9">
    <name type="scientific">Cucumis melo</name>
    <name type="common">Muskmelon</name>
    <dbReference type="NCBI Taxonomy" id="3656"/>
    <lineage>
        <taxon>Eukaryota</taxon>
        <taxon>Viridiplantae</taxon>
        <taxon>Streptophyta</taxon>
        <taxon>Embryophyta</taxon>
        <taxon>Tracheophyta</taxon>
        <taxon>Spermatophyta</taxon>
        <taxon>Magnoliopsida</taxon>
        <taxon>eudicotyledons</taxon>
        <taxon>Gunneridae</taxon>
        <taxon>Pentapetalae</taxon>
        <taxon>rosids</taxon>
        <taxon>fabids</taxon>
        <taxon>Cucurbitales</taxon>
        <taxon>Cucurbitaceae</taxon>
        <taxon>Benincaseae</taxon>
        <taxon>Cucumis</taxon>
    </lineage>
</organism>
<keyword evidence="3" id="KW-0812">Transmembrane</keyword>
<accession>A0A1S3BRB4</accession>
<dbReference type="SUPFAM" id="SSF161111">
    <property type="entry name" value="Cation efflux protein transmembrane domain-like"/>
    <property type="match status" value="1"/>
</dbReference>
<evidence type="ECO:0000313" key="8">
    <source>
        <dbReference type="Proteomes" id="UP001652600"/>
    </source>
</evidence>
<keyword evidence="2" id="KW-0813">Transport</keyword>
<dbReference type="InterPro" id="IPR050291">
    <property type="entry name" value="CDF_Transporter"/>
</dbReference>
<keyword evidence="8" id="KW-1185">Reference proteome</keyword>